<comment type="caution">
    <text evidence="1">The sequence shown here is derived from an EMBL/GenBank/DDBJ whole genome shotgun (WGS) entry which is preliminary data.</text>
</comment>
<dbReference type="Proteomes" id="UP000292568">
    <property type="component" value="Unassembled WGS sequence"/>
</dbReference>
<dbReference type="AlphaFoldDB" id="A0A4V1Y1K3"/>
<reference evidence="1 2" key="1">
    <citation type="submission" date="2018-12" db="EMBL/GenBank/DDBJ databases">
        <title>Unveiling genomic diversity among members of the Bifidobacterium pseudolongum species, a widely distributed gut commensal of the animal kingdom.</title>
        <authorList>
            <person name="Lugli G.A."/>
            <person name="Duranti S."/>
            <person name="Albert K."/>
            <person name="Mancabelli L."/>
            <person name="Napoli S."/>
            <person name="Viappiani A."/>
            <person name="Anzalone R."/>
            <person name="Longhi G."/>
            <person name="Milani C."/>
            <person name="Turroni F."/>
            <person name="Alessandri G."/>
            <person name="Sela D.A."/>
            <person name="Van Sinderen D."/>
            <person name="Ventura M."/>
        </authorList>
    </citation>
    <scope>NUCLEOTIDE SEQUENCE [LARGE SCALE GENOMIC DNA]</scope>
    <source>
        <strain evidence="1 2">2093B</strain>
    </source>
</reference>
<accession>A0A4V1Y1K3</accession>
<dbReference type="EMBL" id="RYUH01000014">
    <property type="protein sequence ID" value="RYQ08828.1"/>
    <property type="molecule type" value="Genomic_DNA"/>
</dbReference>
<sequence length="71" mass="8166">MMADADFEAFCEEARDIPGGDLLSAYAVSHGVGFFDIEDTSINVTQEELRRWLLWCNYYGRPKEEYPLANQ</sequence>
<proteinExistence type="predicted"/>
<protein>
    <submittedName>
        <fullName evidence="1">Uncharacterized protein</fullName>
    </submittedName>
</protein>
<gene>
    <name evidence="1" type="ORF">PG2093B_1382</name>
</gene>
<evidence type="ECO:0000313" key="1">
    <source>
        <dbReference type="EMBL" id="RYQ08828.1"/>
    </source>
</evidence>
<evidence type="ECO:0000313" key="2">
    <source>
        <dbReference type="Proteomes" id="UP000292568"/>
    </source>
</evidence>
<name>A0A4V1Y1K3_9BIFI</name>
<organism evidence="1 2">
    <name type="scientific">Bifidobacterium pseudolongum subsp. globosum</name>
    <dbReference type="NCBI Taxonomy" id="1690"/>
    <lineage>
        <taxon>Bacteria</taxon>
        <taxon>Bacillati</taxon>
        <taxon>Actinomycetota</taxon>
        <taxon>Actinomycetes</taxon>
        <taxon>Bifidobacteriales</taxon>
        <taxon>Bifidobacteriaceae</taxon>
        <taxon>Bifidobacterium</taxon>
    </lineage>
</organism>